<accession>A0A1T4M3W3</accession>
<dbReference type="STRING" id="118967.SAMN02745191_1177"/>
<feature type="domain" description="DUF1254" evidence="2">
    <location>
        <begin position="40"/>
        <end position="170"/>
    </location>
</feature>
<reference evidence="4" key="1">
    <citation type="submission" date="2017-02" db="EMBL/GenBank/DDBJ databases">
        <authorList>
            <person name="Varghese N."/>
            <person name="Submissions S."/>
        </authorList>
    </citation>
    <scope>NUCLEOTIDE SEQUENCE [LARGE SCALE GENOMIC DNA]</scope>
    <source>
        <strain evidence="4">ATCC 25662</strain>
    </source>
</reference>
<dbReference type="AlphaFoldDB" id="A0A1T4M3W3"/>
<evidence type="ECO:0000259" key="2">
    <source>
        <dbReference type="Pfam" id="PF06863"/>
    </source>
</evidence>
<dbReference type="Pfam" id="PF06863">
    <property type="entry name" value="DUF1254"/>
    <property type="match status" value="1"/>
</dbReference>
<dbReference type="PANTHER" id="PTHR36509:SF2">
    <property type="entry name" value="BLL3101 PROTEIN"/>
    <property type="match status" value="1"/>
</dbReference>
<protein>
    <submittedName>
        <fullName evidence="3">DNA sulfur modification protein DndE</fullName>
    </submittedName>
</protein>
<keyword evidence="4" id="KW-1185">Reference proteome</keyword>
<dbReference type="EMBL" id="FUWY01000002">
    <property type="protein sequence ID" value="SJZ61680.1"/>
    <property type="molecule type" value="Genomic_DNA"/>
</dbReference>
<name>A0A1T4M3W3_9FIRM</name>
<dbReference type="InterPro" id="IPR010621">
    <property type="entry name" value="DUF1214"/>
</dbReference>
<dbReference type="Proteomes" id="UP000243297">
    <property type="component" value="Unassembled WGS sequence"/>
</dbReference>
<dbReference type="RefSeq" id="WP_078711584.1">
    <property type="nucleotide sequence ID" value="NZ_FUWY01000002.1"/>
</dbReference>
<evidence type="ECO:0000313" key="4">
    <source>
        <dbReference type="Proteomes" id="UP000243297"/>
    </source>
</evidence>
<dbReference type="OrthoDB" id="40820at2"/>
<organism evidence="3 4">
    <name type="scientific">Anaerorhabdus furcosa</name>
    <dbReference type="NCBI Taxonomy" id="118967"/>
    <lineage>
        <taxon>Bacteria</taxon>
        <taxon>Bacillati</taxon>
        <taxon>Bacillota</taxon>
        <taxon>Erysipelotrichia</taxon>
        <taxon>Erysipelotrichales</taxon>
        <taxon>Erysipelotrichaceae</taxon>
        <taxon>Anaerorhabdus</taxon>
    </lineage>
</organism>
<dbReference type="InterPro" id="IPR037049">
    <property type="entry name" value="DUF1214_C_sf"/>
</dbReference>
<evidence type="ECO:0000259" key="1">
    <source>
        <dbReference type="Pfam" id="PF06742"/>
    </source>
</evidence>
<proteinExistence type="predicted"/>
<sequence>MNENDATKLITDAYVYGYPIMGMYELLYQQVLGPNKSTKMNEFLHIAVVSTPKTSFVPAPNNDTTYSRAWLDLREEPIIIETPDSNDRYYSIQLTDLFTDITDNLGKRLYGTKKHSFAIVGPTWNGKLPEGVIPVYCKTTIALAFLRILIKGENDLETVKDLQKNFVIKPLSEYITGKTSNMDFTLGLPDYCVGNYYEYFETMNKVLALTPMIQQDEELLKKIKAVGIGANGKLEILRGIPEKILKDACNGAKELIDQNGLHFGEEVNHWRIARKNIGIFGNDYMQRAVVWYKGALANVPEESLYPSTFKDSHGNFLTGANKYVIHFDKEQLPPVSQFWSLTMYRFSDAFLIENKINRYSIGDRTKDLAYDSQGGLTIYIQHLEPEEEKEKANWLPSPDEPFYMTLRLYGPSEDAILGKWSPPAVEKK</sequence>
<feature type="domain" description="DUF1214" evidence="1">
    <location>
        <begin position="302"/>
        <end position="412"/>
    </location>
</feature>
<gene>
    <name evidence="3" type="ORF">SAMN02745191_1177</name>
</gene>
<dbReference type="PANTHER" id="PTHR36509">
    <property type="entry name" value="BLL3101 PROTEIN"/>
    <property type="match status" value="1"/>
</dbReference>
<dbReference type="Gene3D" id="2.60.40.1610">
    <property type="entry name" value="Domain of unknown function DUF1254"/>
    <property type="match status" value="1"/>
</dbReference>
<evidence type="ECO:0000313" key="3">
    <source>
        <dbReference type="EMBL" id="SJZ61680.1"/>
    </source>
</evidence>
<dbReference type="InterPro" id="IPR010679">
    <property type="entry name" value="DUF1254"/>
</dbReference>
<dbReference type="SUPFAM" id="SSF160935">
    <property type="entry name" value="VPA0735-like"/>
    <property type="match status" value="1"/>
</dbReference>
<dbReference type="InterPro" id="IPR037050">
    <property type="entry name" value="DUF1254_sf"/>
</dbReference>
<dbReference type="Gene3D" id="2.60.120.600">
    <property type="entry name" value="Domain of unknown function DUF1214, C-terminal domain"/>
    <property type="match status" value="1"/>
</dbReference>
<dbReference type="Pfam" id="PF06742">
    <property type="entry name" value="DUF1214"/>
    <property type="match status" value="1"/>
</dbReference>